<dbReference type="AlphaFoldDB" id="A0A9P4PHP2"/>
<reference evidence="2" key="1">
    <citation type="journal article" date="2020" name="Stud. Mycol.">
        <title>101 Dothideomycetes genomes: a test case for predicting lifestyles and emergence of pathogens.</title>
        <authorList>
            <person name="Haridas S."/>
            <person name="Albert R."/>
            <person name="Binder M."/>
            <person name="Bloem J."/>
            <person name="Labutti K."/>
            <person name="Salamov A."/>
            <person name="Andreopoulos B."/>
            <person name="Baker S."/>
            <person name="Barry K."/>
            <person name="Bills G."/>
            <person name="Bluhm B."/>
            <person name="Cannon C."/>
            <person name="Castanera R."/>
            <person name="Culley D."/>
            <person name="Daum C."/>
            <person name="Ezra D."/>
            <person name="Gonzalez J."/>
            <person name="Henrissat B."/>
            <person name="Kuo A."/>
            <person name="Liang C."/>
            <person name="Lipzen A."/>
            <person name="Lutzoni F."/>
            <person name="Magnuson J."/>
            <person name="Mondo S."/>
            <person name="Nolan M."/>
            <person name="Ohm R."/>
            <person name="Pangilinan J."/>
            <person name="Park H.-J."/>
            <person name="Ramirez L."/>
            <person name="Alfaro M."/>
            <person name="Sun H."/>
            <person name="Tritt A."/>
            <person name="Yoshinaga Y."/>
            <person name="Zwiers L.-H."/>
            <person name="Turgeon B."/>
            <person name="Goodwin S."/>
            <person name="Spatafora J."/>
            <person name="Crous P."/>
            <person name="Grigoriev I."/>
        </authorList>
    </citation>
    <scope>NUCLEOTIDE SEQUENCE</scope>
    <source>
        <strain evidence="2">CBS 690.94</strain>
    </source>
</reference>
<dbReference type="OrthoDB" id="3788551at2759"/>
<dbReference type="EMBL" id="MU001501">
    <property type="protein sequence ID" value="KAF2444117.1"/>
    <property type="molecule type" value="Genomic_DNA"/>
</dbReference>
<gene>
    <name evidence="2" type="ORF">P171DRAFT_521502</name>
</gene>
<sequence length="362" mass="40325">MAQGTSASRAGKASMRTRAHSDSDPAESDISDQRPVASQSKGKKPVAVARGNPTANLDHGQASIEGTTDILTDIYEYVRGVDKGHDLLGNLPLTEDYSFDEAPAERPPNYHAEMLFLGEANGVQSWANLRENHVGEGVVLYNYHTIAVVWIRQHSLDQLHLMYPFRVLKVYGVKGTDCLAGLVRFIYRETGKVDSTFAIMARQNLVTALRHIHNDYESQGGARFVEDMQQPSVLPSARYVRAEASTPASGAVDSVFTSAYSTPRSSIAGEKRPHNSDESDMSEEDESYTSEGDNAEAMAEYRELQEKRRIGREKRAKVKAQIRTLEGEVLSTKQEFDGLVEEDDELRERQKEILRATGRWCL</sequence>
<keyword evidence="3" id="KW-1185">Reference proteome</keyword>
<evidence type="ECO:0000256" key="1">
    <source>
        <dbReference type="SAM" id="MobiDB-lite"/>
    </source>
</evidence>
<dbReference type="Proteomes" id="UP000799764">
    <property type="component" value="Unassembled WGS sequence"/>
</dbReference>
<protein>
    <submittedName>
        <fullName evidence="2">Uncharacterized protein</fullName>
    </submittedName>
</protein>
<comment type="caution">
    <text evidence="2">The sequence shown here is derived from an EMBL/GenBank/DDBJ whole genome shotgun (WGS) entry which is preliminary data.</text>
</comment>
<accession>A0A9P4PHP2</accession>
<evidence type="ECO:0000313" key="2">
    <source>
        <dbReference type="EMBL" id="KAF2444117.1"/>
    </source>
</evidence>
<evidence type="ECO:0000313" key="3">
    <source>
        <dbReference type="Proteomes" id="UP000799764"/>
    </source>
</evidence>
<proteinExistence type="predicted"/>
<organism evidence="2 3">
    <name type="scientific">Karstenula rhodostoma CBS 690.94</name>
    <dbReference type="NCBI Taxonomy" id="1392251"/>
    <lineage>
        <taxon>Eukaryota</taxon>
        <taxon>Fungi</taxon>
        <taxon>Dikarya</taxon>
        <taxon>Ascomycota</taxon>
        <taxon>Pezizomycotina</taxon>
        <taxon>Dothideomycetes</taxon>
        <taxon>Pleosporomycetidae</taxon>
        <taxon>Pleosporales</taxon>
        <taxon>Massarineae</taxon>
        <taxon>Didymosphaeriaceae</taxon>
        <taxon>Karstenula</taxon>
    </lineage>
</organism>
<feature type="region of interest" description="Disordered" evidence="1">
    <location>
        <begin position="263"/>
        <end position="296"/>
    </location>
</feature>
<name>A0A9P4PHP2_9PLEO</name>
<feature type="region of interest" description="Disordered" evidence="1">
    <location>
        <begin position="1"/>
        <end position="61"/>
    </location>
</feature>
<feature type="compositionally biased region" description="Acidic residues" evidence="1">
    <location>
        <begin position="278"/>
        <end position="288"/>
    </location>
</feature>